<feature type="compositionally biased region" description="Pro residues" evidence="11">
    <location>
        <begin position="99"/>
        <end position="109"/>
    </location>
</feature>
<evidence type="ECO:0000256" key="10">
    <source>
        <dbReference type="RuleBase" id="RU365068"/>
    </source>
</evidence>
<proteinExistence type="inferred from homology"/>
<feature type="domain" description="DEAD-box RNA helicase Q" evidence="14">
    <location>
        <begin position="133"/>
        <end position="161"/>
    </location>
</feature>
<dbReference type="PROSITE" id="PS51192">
    <property type="entry name" value="HELICASE_ATP_BIND_1"/>
    <property type="match status" value="1"/>
</dbReference>
<evidence type="ECO:0000256" key="7">
    <source>
        <dbReference type="ARBA" id="ARBA00022884"/>
    </source>
</evidence>
<evidence type="ECO:0000259" key="14">
    <source>
        <dbReference type="PROSITE" id="PS51195"/>
    </source>
</evidence>
<feature type="region of interest" description="Disordered" evidence="11">
    <location>
        <begin position="1"/>
        <end position="115"/>
    </location>
</feature>
<keyword evidence="7 10" id="KW-0694">RNA-binding</keyword>
<feature type="domain" description="Helicase C-terminal" evidence="13">
    <location>
        <begin position="500"/>
        <end position="671"/>
    </location>
</feature>
<dbReference type="EMBL" id="CAJPDS010000050">
    <property type="protein sequence ID" value="CAF9929139.1"/>
    <property type="molecule type" value="Genomic_DNA"/>
</dbReference>
<dbReference type="SMART" id="SM00490">
    <property type="entry name" value="HELICc"/>
    <property type="match status" value="1"/>
</dbReference>
<dbReference type="AlphaFoldDB" id="A0A8H3IW17"/>
<dbReference type="PROSITE" id="PS51194">
    <property type="entry name" value="HELICASE_CTER"/>
    <property type="match status" value="1"/>
</dbReference>
<evidence type="ECO:0000313" key="16">
    <source>
        <dbReference type="Proteomes" id="UP000664521"/>
    </source>
</evidence>
<evidence type="ECO:0000256" key="1">
    <source>
        <dbReference type="ARBA" id="ARBA00004604"/>
    </source>
</evidence>
<comment type="domain">
    <text evidence="10">The Q motif is unique to and characteristic of the DEAD box family of RNA helicases and controls ATP binding and hydrolysis.</text>
</comment>
<evidence type="ECO:0000256" key="8">
    <source>
        <dbReference type="PROSITE-ProRule" id="PRU00552"/>
    </source>
</evidence>
<comment type="catalytic activity">
    <reaction evidence="10">
        <text>ATP + H2O = ADP + phosphate + H(+)</text>
        <dbReference type="Rhea" id="RHEA:13065"/>
        <dbReference type="ChEBI" id="CHEBI:15377"/>
        <dbReference type="ChEBI" id="CHEBI:15378"/>
        <dbReference type="ChEBI" id="CHEBI:30616"/>
        <dbReference type="ChEBI" id="CHEBI:43474"/>
        <dbReference type="ChEBI" id="CHEBI:456216"/>
        <dbReference type="EC" id="3.6.4.13"/>
    </reaction>
</comment>
<dbReference type="PANTHER" id="PTHR24031">
    <property type="entry name" value="RNA HELICASE"/>
    <property type="match status" value="1"/>
</dbReference>
<keyword evidence="5 9" id="KW-0347">Helicase</keyword>
<dbReference type="EC" id="3.6.4.13" evidence="10"/>
<feature type="compositionally biased region" description="Polar residues" evidence="11">
    <location>
        <begin position="75"/>
        <end position="84"/>
    </location>
</feature>
<dbReference type="GO" id="GO:0003723">
    <property type="term" value="F:RNA binding"/>
    <property type="evidence" value="ECO:0007669"/>
    <property type="project" value="UniProtKB-UniRule"/>
</dbReference>
<dbReference type="InterPro" id="IPR011545">
    <property type="entry name" value="DEAD/DEAH_box_helicase_dom"/>
</dbReference>
<feature type="domain" description="Helicase ATP-binding" evidence="12">
    <location>
        <begin position="170"/>
        <end position="417"/>
    </location>
</feature>
<feature type="compositionally biased region" description="Basic and acidic residues" evidence="11">
    <location>
        <begin position="44"/>
        <end position="64"/>
    </location>
</feature>
<comment type="subcellular location">
    <subcellularLocation>
        <location evidence="1">Nucleus</location>
        <location evidence="1">Nucleolus</location>
    </subcellularLocation>
</comment>
<evidence type="ECO:0000313" key="15">
    <source>
        <dbReference type="EMBL" id="CAF9929139.1"/>
    </source>
</evidence>
<keyword evidence="3 9" id="KW-0547">Nucleotide-binding</keyword>
<evidence type="ECO:0000256" key="6">
    <source>
        <dbReference type="ARBA" id="ARBA00022840"/>
    </source>
</evidence>
<dbReference type="InterPro" id="IPR014001">
    <property type="entry name" value="Helicase_ATP-bd"/>
</dbReference>
<keyword evidence="4 9" id="KW-0378">Hydrolase</keyword>
<comment type="similarity">
    <text evidence="9">Belongs to the DEAD box helicase family.</text>
</comment>
<dbReference type="SUPFAM" id="SSF52540">
    <property type="entry name" value="P-loop containing nucleoside triphosphate hydrolases"/>
    <property type="match status" value="2"/>
</dbReference>
<evidence type="ECO:0000259" key="12">
    <source>
        <dbReference type="PROSITE" id="PS51192"/>
    </source>
</evidence>
<feature type="compositionally biased region" description="Low complexity" evidence="11">
    <location>
        <begin position="492"/>
        <end position="514"/>
    </location>
</feature>
<dbReference type="InterPro" id="IPR014014">
    <property type="entry name" value="RNA_helicase_DEAD_Q_motif"/>
</dbReference>
<dbReference type="OrthoDB" id="3370at2759"/>
<organism evidence="15 16">
    <name type="scientific">Heterodermia speciosa</name>
    <dbReference type="NCBI Taxonomy" id="116794"/>
    <lineage>
        <taxon>Eukaryota</taxon>
        <taxon>Fungi</taxon>
        <taxon>Dikarya</taxon>
        <taxon>Ascomycota</taxon>
        <taxon>Pezizomycotina</taxon>
        <taxon>Lecanoromycetes</taxon>
        <taxon>OSLEUM clade</taxon>
        <taxon>Lecanoromycetidae</taxon>
        <taxon>Caliciales</taxon>
        <taxon>Physciaceae</taxon>
        <taxon>Heterodermia</taxon>
    </lineage>
</organism>
<evidence type="ECO:0000256" key="11">
    <source>
        <dbReference type="SAM" id="MobiDB-lite"/>
    </source>
</evidence>
<dbReference type="GO" id="GO:0005730">
    <property type="term" value="C:nucleolus"/>
    <property type="evidence" value="ECO:0007669"/>
    <property type="project" value="UniProtKB-SubCell"/>
</dbReference>
<comment type="function">
    <text evidence="10">RNA helicase.</text>
</comment>
<dbReference type="SMART" id="SM00487">
    <property type="entry name" value="DEXDc"/>
    <property type="match status" value="1"/>
</dbReference>
<dbReference type="PROSITE" id="PS51195">
    <property type="entry name" value="Q_MOTIF"/>
    <property type="match status" value="1"/>
</dbReference>
<keyword evidence="2" id="KW-0698">rRNA processing</keyword>
<dbReference type="GO" id="GO:0016787">
    <property type="term" value="F:hydrolase activity"/>
    <property type="evidence" value="ECO:0007669"/>
    <property type="project" value="UniProtKB-KW"/>
</dbReference>
<keyword evidence="16" id="KW-1185">Reference proteome</keyword>
<gene>
    <name evidence="15" type="primary">DBP6</name>
    <name evidence="15" type="ORF">HETSPECPRED_007295</name>
</gene>
<accession>A0A8H3IW17</accession>
<dbReference type="Proteomes" id="UP000664521">
    <property type="component" value="Unassembled WGS sequence"/>
</dbReference>
<dbReference type="CDD" id="cd18787">
    <property type="entry name" value="SF2_C_DEAD"/>
    <property type="match status" value="1"/>
</dbReference>
<protein>
    <recommendedName>
        <fullName evidence="10">ATP-dependent RNA helicase</fullName>
        <ecNumber evidence="10">3.6.4.13</ecNumber>
    </recommendedName>
</protein>
<dbReference type="InterPro" id="IPR027417">
    <property type="entry name" value="P-loop_NTPase"/>
</dbReference>
<keyword evidence="6 9" id="KW-0067">ATP-binding</keyword>
<dbReference type="PROSITE" id="PS00039">
    <property type="entry name" value="DEAD_ATP_HELICASE"/>
    <property type="match status" value="1"/>
</dbReference>
<evidence type="ECO:0000256" key="3">
    <source>
        <dbReference type="ARBA" id="ARBA00022741"/>
    </source>
</evidence>
<feature type="region of interest" description="Disordered" evidence="11">
    <location>
        <begin position="475"/>
        <end position="527"/>
    </location>
</feature>
<evidence type="ECO:0000259" key="13">
    <source>
        <dbReference type="PROSITE" id="PS51194"/>
    </source>
</evidence>
<dbReference type="Gene3D" id="3.40.50.300">
    <property type="entry name" value="P-loop containing nucleotide triphosphate hydrolases"/>
    <property type="match status" value="2"/>
</dbReference>
<dbReference type="GO" id="GO:0006364">
    <property type="term" value="P:rRNA processing"/>
    <property type="evidence" value="ECO:0007669"/>
    <property type="project" value="UniProtKB-KW"/>
</dbReference>
<sequence length="705" mass="77529">MANLFYNRYIPPSIGSGEEHNADTDLQRPRKRPKKSAPPTPKQSPEDNPHRKLLSKYEKSKKSTSEAAAGDPTQKPLNDASSPPQKDGEETEQHGLLPIPQPSPAPSAPKPSLSSALPDWIRHPLIVPSHSHRAFTDLPLPSTTIENLKNKGFRKTLPIQDTLLQLLLPKSAPPPSGDICVSAPTGSGKTLAYALPMVENLKDMPARRLRGLIIVPTRELVAQTKEILDLCARGSGLKIGIAVGTRALGEERHLLLKKGQRYDIDAYLESKNKVIDEMADLMNWDFDALKDFSGIDEIPLLPGWVTDYTSKLDILICTPGRLVEHLNSTPGFNLHSVQWMIIDEADRLLDASFQQWVDTVMPQLEYLPPLNPLERKLHGTFRVGVRKREVRKVLLSATMTRDVSKLMGLKLSKPKLVVLDNGKLEDDAAEEEEKGTSTDGHVFTIPPSLTEIAINIDDTNDKPLYLLEILEYGIKPPGPSHNKTKEKSPALSSPSSSSSSTSSSTTSTSSSTTSPSPPTTHGTLIFTSSTPTTTRLTHLLHLLRPSLSPQIHPLTKHTPLKTRRKLLSLLSHPPPSPSTKPNRTLPVIITTDLLAHGIDIPALYQVINYSVPASVKDYVHRVGRTARAGREGRAVTLLEGQQARWFWNEIARGEQVGRGGRGVERGRVDMSKWKREEEGEEVGGERAQYEAALRELGDAARGGGK</sequence>
<feature type="compositionally biased region" description="Basic and acidic residues" evidence="11">
    <location>
        <begin position="17"/>
        <end position="28"/>
    </location>
</feature>
<reference evidence="15" key="1">
    <citation type="submission" date="2021-03" db="EMBL/GenBank/DDBJ databases">
        <authorList>
            <person name="Tagirdzhanova G."/>
        </authorList>
    </citation>
    <scope>NUCLEOTIDE SEQUENCE</scope>
</reference>
<evidence type="ECO:0000256" key="9">
    <source>
        <dbReference type="RuleBase" id="RU000492"/>
    </source>
</evidence>
<dbReference type="GO" id="GO:0005524">
    <property type="term" value="F:ATP binding"/>
    <property type="evidence" value="ECO:0007669"/>
    <property type="project" value="UniProtKB-UniRule"/>
</dbReference>
<dbReference type="InterPro" id="IPR001650">
    <property type="entry name" value="Helicase_C-like"/>
</dbReference>
<name>A0A8H3IW17_9LECA</name>
<feature type="short sequence motif" description="Q motif" evidence="8">
    <location>
        <begin position="133"/>
        <end position="161"/>
    </location>
</feature>
<dbReference type="GO" id="GO:0003724">
    <property type="term" value="F:RNA helicase activity"/>
    <property type="evidence" value="ECO:0007669"/>
    <property type="project" value="UniProtKB-EC"/>
</dbReference>
<dbReference type="CDD" id="cd17956">
    <property type="entry name" value="DEADc_DDX51"/>
    <property type="match status" value="1"/>
</dbReference>
<comment type="caution">
    <text evidence="15">The sequence shown here is derived from an EMBL/GenBank/DDBJ whole genome shotgun (WGS) entry which is preliminary data.</text>
</comment>
<dbReference type="Pfam" id="PF00271">
    <property type="entry name" value="Helicase_C"/>
    <property type="match status" value="1"/>
</dbReference>
<dbReference type="InterPro" id="IPR000629">
    <property type="entry name" value="RNA-helicase_DEAD-box_CS"/>
</dbReference>
<evidence type="ECO:0000256" key="5">
    <source>
        <dbReference type="ARBA" id="ARBA00022806"/>
    </source>
</evidence>
<dbReference type="Pfam" id="PF00270">
    <property type="entry name" value="DEAD"/>
    <property type="match status" value="2"/>
</dbReference>
<evidence type="ECO:0000256" key="2">
    <source>
        <dbReference type="ARBA" id="ARBA00022552"/>
    </source>
</evidence>
<evidence type="ECO:0000256" key="4">
    <source>
        <dbReference type="ARBA" id="ARBA00022801"/>
    </source>
</evidence>